<reference evidence="3" key="1">
    <citation type="submission" date="2018-06" db="EMBL/GenBank/DDBJ databases">
        <authorList>
            <person name="Zhirakovskaya E."/>
        </authorList>
    </citation>
    <scope>NUCLEOTIDE SEQUENCE</scope>
</reference>
<dbReference type="Gene3D" id="3.40.50.12780">
    <property type="entry name" value="N-terminal domain of ligase-like"/>
    <property type="match status" value="1"/>
</dbReference>
<feature type="domain" description="AMP-dependent synthetase/ligase" evidence="1">
    <location>
        <begin position="14"/>
        <end position="351"/>
    </location>
</feature>
<proteinExistence type="predicted"/>
<dbReference type="SUPFAM" id="SSF56801">
    <property type="entry name" value="Acetyl-CoA synthetase-like"/>
    <property type="match status" value="1"/>
</dbReference>
<dbReference type="GO" id="GO:0008756">
    <property type="term" value="F:o-succinylbenzoate-CoA ligase activity"/>
    <property type="evidence" value="ECO:0007669"/>
    <property type="project" value="UniProtKB-EC"/>
</dbReference>
<evidence type="ECO:0000259" key="1">
    <source>
        <dbReference type="Pfam" id="PF00501"/>
    </source>
</evidence>
<name>A0A3B1BMG4_9ZZZZ</name>
<dbReference type="Gene3D" id="3.30.300.30">
    <property type="match status" value="1"/>
</dbReference>
<organism evidence="3">
    <name type="scientific">hydrothermal vent metagenome</name>
    <dbReference type="NCBI Taxonomy" id="652676"/>
    <lineage>
        <taxon>unclassified sequences</taxon>
        <taxon>metagenomes</taxon>
        <taxon>ecological metagenomes</taxon>
    </lineage>
</organism>
<dbReference type="Pfam" id="PF00501">
    <property type="entry name" value="AMP-binding"/>
    <property type="match status" value="1"/>
</dbReference>
<dbReference type="EC" id="6.2.1.26" evidence="3"/>
<feature type="domain" description="AMP-binding enzyme C-terminal" evidence="2">
    <location>
        <begin position="403"/>
        <end position="474"/>
    </location>
</feature>
<evidence type="ECO:0000259" key="2">
    <source>
        <dbReference type="Pfam" id="PF13193"/>
    </source>
</evidence>
<dbReference type="InterPro" id="IPR045851">
    <property type="entry name" value="AMP-bd_C_sf"/>
</dbReference>
<dbReference type="InterPro" id="IPR000873">
    <property type="entry name" value="AMP-dep_synth/lig_dom"/>
</dbReference>
<dbReference type="InterPro" id="IPR025110">
    <property type="entry name" value="AMP-bd_C"/>
</dbReference>
<protein>
    <submittedName>
        <fullName evidence="3">O-succinylbenzoic acid--CoA ligase</fullName>
        <ecNumber evidence="3">6.2.1.26</ecNumber>
    </submittedName>
</protein>
<dbReference type="InterPro" id="IPR042099">
    <property type="entry name" value="ANL_N_sf"/>
</dbReference>
<dbReference type="InterPro" id="IPR050237">
    <property type="entry name" value="ATP-dep_AMP-bd_enzyme"/>
</dbReference>
<dbReference type="Pfam" id="PF13193">
    <property type="entry name" value="AMP-binding_C"/>
    <property type="match status" value="1"/>
</dbReference>
<gene>
    <name evidence="3" type="ORF">MNBD_GAMMA25-1113</name>
</gene>
<evidence type="ECO:0000313" key="3">
    <source>
        <dbReference type="EMBL" id="VAX07465.1"/>
    </source>
</evidence>
<sequence length="484" mass="53072">MSETESHPLKHWLDKIAAAQPESPAIYIEDEEISYLILKDQVEALVTTLTQAGIKMGSHLALVTRSARIVALVAYAAPHMGITFLPLDPNLPEKWQASLLQQAGIEYVLCDNEISEDWSPDVNVITIGQLLLQQFTLGGISVEPRTSIYTPLMLATSGSTDVPKVVLLSPENITTSVQSANHYLQLQQNDLWLNCMPLFHIAGLMILYRSIACGAAVILHDKFNAKKVWHDLQKYPVSHISLVPTMLQRLLDVAGERSPPASLRLVIIGGATLEPALAQRALKAGWPLYMSYGMTETSSQIAGCRLNAETWNEPFVLEVYAGIETQIRGIEESTDGSGQLALRGAAIMSGYADSQNLSTQALDADGWLLTRDIAKLNDAGHIIILGRADDVIISGGENIHPAQVEAIMRDCPGIDEIAITSNDNPEWGQSLVAIYRGTGSKEKIEQWSRDKLKGSWRPRQFIKIDALPRLPNGKLDRQSLSSSI</sequence>
<dbReference type="PANTHER" id="PTHR43767">
    <property type="entry name" value="LONG-CHAIN-FATTY-ACID--COA LIGASE"/>
    <property type="match status" value="1"/>
</dbReference>
<accession>A0A3B1BMG4</accession>
<dbReference type="AlphaFoldDB" id="A0A3B1BMG4"/>
<dbReference type="EMBL" id="UOFY01000016">
    <property type="protein sequence ID" value="VAX07465.1"/>
    <property type="molecule type" value="Genomic_DNA"/>
</dbReference>
<keyword evidence="3" id="KW-0436">Ligase</keyword>
<dbReference type="PANTHER" id="PTHR43767:SF1">
    <property type="entry name" value="NONRIBOSOMAL PEPTIDE SYNTHASE PES1 (EUROFUNG)-RELATED"/>
    <property type="match status" value="1"/>
</dbReference>